<dbReference type="PANTHER" id="PTHR11732">
    <property type="entry name" value="ALDO/KETO REDUCTASE"/>
    <property type="match status" value="1"/>
</dbReference>
<reference evidence="5" key="2">
    <citation type="submission" date="2010-05" db="EMBL/GenBank/DDBJ databases">
        <authorList>
            <person name="Almeida L.G."/>
            <person name="Nicolas M.F."/>
            <person name="Souza R.C."/>
            <person name="Vasconcelos A.T.R."/>
        </authorList>
    </citation>
    <scope>NUCLEOTIDE SEQUENCE</scope>
</reference>
<evidence type="ECO:0000259" key="4">
    <source>
        <dbReference type="Pfam" id="PF00248"/>
    </source>
</evidence>
<dbReference type="Proteomes" id="UP000000673">
    <property type="component" value="Unassembled WGS sequence"/>
</dbReference>
<evidence type="ECO:0000256" key="1">
    <source>
        <dbReference type="PIRSR" id="PIRSR000097-1"/>
    </source>
</evidence>
<evidence type="ECO:0000313" key="6">
    <source>
        <dbReference type="EnsemblMetazoa" id="ADAC006889-PA"/>
    </source>
</evidence>
<dbReference type="InterPro" id="IPR036812">
    <property type="entry name" value="NAD(P)_OxRdtase_dom_sf"/>
</dbReference>
<dbReference type="PROSITE" id="PS00798">
    <property type="entry name" value="ALDOKETO_REDUCTASE_1"/>
    <property type="match status" value="1"/>
</dbReference>
<dbReference type="VEuPathDB" id="VectorBase:ADAC006889"/>
<evidence type="ECO:0000256" key="2">
    <source>
        <dbReference type="PIRSR" id="PIRSR000097-2"/>
    </source>
</evidence>
<dbReference type="Pfam" id="PF00248">
    <property type="entry name" value="Aldo_ket_red"/>
    <property type="match status" value="1"/>
</dbReference>
<dbReference type="GO" id="GO:0016491">
    <property type="term" value="F:oxidoreductase activity"/>
    <property type="evidence" value="ECO:0007669"/>
    <property type="project" value="InterPro"/>
</dbReference>
<dbReference type="HOGENOM" id="CLU_023205_0_0_1"/>
<dbReference type="AlphaFoldDB" id="W5JDN8"/>
<accession>W5JDN8</accession>
<dbReference type="InterPro" id="IPR018170">
    <property type="entry name" value="Aldo/ket_reductase_CS"/>
</dbReference>
<dbReference type="VEuPathDB" id="VectorBase:ADAR2_008114"/>
<keyword evidence="7" id="KW-1185">Reference proteome</keyword>
<proteinExistence type="predicted"/>
<dbReference type="EnsemblMetazoa" id="ADAC006889-RA">
    <property type="protein sequence ID" value="ADAC006889-PA"/>
    <property type="gene ID" value="ADAC006889"/>
</dbReference>
<dbReference type="PROSITE" id="PS00062">
    <property type="entry name" value="ALDOKETO_REDUCTASE_2"/>
    <property type="match status" value="1"/>
</dbReference>
<protein>
    <submittedName>
        <fullName evidence="5">Aldo-keto reductase</fullName>
    </submittedName>
</protein>
<reference evidence="5 7" key="1">
    <citation type="journal article" date="2010" name="BMC Genomics">
        <title>Combination of measures distinguishes pre-miRNAs from other stem-loops in the genome of the newly sequenced Anopheles darlingi.</title>
        <authorList>
            <person name="Mendes N.D."/>
            <person name="Freitas A.T."/>
            <person name="Vasconcelos A.T."/>
            <person name="Sagot M.F."/>
        </authorList>
    </citation>
    <scope>NUCLEOTIDE SEQUENCE</scope>
</reference>
<dbReference type="InterPro" id="IPR023210">
    <property type="entry name" value="NADP_OxRdtase_dom"/>
</dbReference>
<reference evidence="5" key="3">
    <citation type="journal article" date="2013" name="Nucleic Acids Res.">
        <title>The genome of Anopheles darlingi, the main neotropical malaria vector.</title>
        <authorList>
            <person name="Marinotti O."/>
            <person name="Cerqueira G.C."/>
            <person name="de Almeida L.G."/>
            <person name="Ferro M.I."/>
            <person name="Loreto E.L."/>
            <person name="Zaha A."/>
            <person name="Teixeira S.M."/>
            <person name="Wespiser A.R."/>
            <person name="Almeida E Silva A."/>
            <person name="Schlindwein A.D."/>
            <person name="Pacheco A.C."/>
            <person name="Silva A.L."/>
            <person name="Graveley B.R."/>
            <person name="Walenz B.P."/>
            <person name="Lima Bde A."/>
            <person name="Ribeiro C.A."/>
            <person name="Nunes-Silva C.G."/>
            <person name="de Carvalho C.R."/>
            <person name="Soares C.M."/>
            <person name="de Menezes C.B."/>
            <person name="Matiolli C."/>
            <person name="Caffrey D."/>
            <person name="Araujo D.A."/>
            <person name="de Oliveira D.M."/>
            <person name="Golenbock D."/>
            <person name="Grisard E.C."/>
            <person name="Fantinatti-Garboggini F."/>
            <person name="de Carvalho F.M."/>
            <person name="Barcellos F.G."/>
            <person name="Prosdocimi F."/>
            <person name="May G."/>
            <person name="Azevedo Junior G.M."/>
            <person name="Guimaraes G.M."/>
            <person name="Goldman G.H."/>
            <person name="Padilha I.Q."/>
            <person name="Batista Jda S."/>
            <person name="Ferro J.A."/>
            <person name="Ribeiro J.M."/>
            <person name="Fietto J.L."/>
            <person name="Dabbas K.M."/>
            <person name="Cerdeira L."/>
            <person name="Agnez-Lima L.F."/>
            <person name="Brocchi M."/>
            <person name="de Carvalho M.O."/>
            <person name="Teixeira Mde M."/>
            <person name="Diniz Maia Mde M."/>
            <person name="Goldman M.H."/>
            <person name="Cruz Schneider M.P."/>
            <person name="Felipe M.S."/>
            <person name="Hungria M."/>
            <person name="Nicolas M.F."/>
            <person name="Pereira M."/>
            <person name="Montes M.A."/>
            <person name="Cantao M.E."/>
            <person name="Vincentz M."/>
            <person name="Rafael M.S."/>
            <person name="Silverman N."/>
            <person name="Stoco P.H."/>
            <person name="Souza R.C."/>
            <person name="Vicentini R."/>
            <person name="Gazzinelli R.T."/>
            <person name="Neves Rde O."/>
            <person name="Silva R."/>
            <person name="Astolfi-Filho S."/>
            <person name="Maciel T.E."/>
            <person name="Urmenyi T.P."/>
            <person name="Tadei W.P."/>
            <person name="Camargo E.P."/>
            <person name="de Vasconcelos A.T."/>
        </authorList>
    </citation>
    <scope>NUCLEOTIDE SEQUENCE</scope>
</reference>
<dbReference type="SUPFAM" id="SSF51430">
    <property type="entry name" value="NAD(P)-linked oxidoreductase"/>
    <property type="match status" value="1"/>
</dbReference>
<dbReference type="PIRSF" id="PIRSF000097">
    <property type="entry name" value="AKR"/>
    <property type="match status" value="1"/>
</dbReference>
<dbReference type="eggNOG" id="KOG1577">
    <property type="taxonomic scope" value="Eukaryota"/>
</dbReference>
<evidence type="ECO:0000313" key="7">
    <source>
        <dbReference type="Proteomes" id="UP000000673"/>
    </source>
</evidence>
<dbReference type="PRINTS" id="PR00069">
    <property type="entry name" value="ALDKETRDTASE"/>
</dbReference>
<feature type="binding site" evidence="2">
    <location>
        <position position="114"/>
    </location>
    <ligand>
        <name>substrate</name>
    </ligand>
</feature>
<dbReference type="OMA" id="TKYSGRA"/>
<dbReference type="FunFam" id="3.20.20.100:FF:000023">
    <property type="entry name" value="aldose reductase"/>
    <property type="match status" value="1"/>
</dbReference>
<dbReference type="InterPro" id="IPR020471">
    <property type="entry name" value="AKR"/>
</dbReference>
<name>W5JDN8_ANODA</name>
<feature type="domain" description="NADP-dependent oxidoreductase" evidence="4">
    <location>
        <begin position="19"/>
        <end position="291"/>
    </location>
</feature>
<feature type="active site" description="Proton donor" evidence="1">
    <location>
        <position position="52"/>
    </location>
</feature>
<dbReference type="EMBL" id="ADMH02001680">
    <property type="protein sequence ID" value="ETN61453.1"/>
    <property type="molecule type" value="Genomic_DNA"/>
</dbReference>
<sequence>MSVRATTVTLNNGFQMPVLGLGTYGLRGSNGVEAVKAAIDAGYRHIDTASAYENEAEVGQAIREKILDGTIKREDIFVTTKLWNTSHEPSQVLPAFEKSLANLQLDYIDLYLMHTPIGANASADGEDEILNEVDYVATWKAMEHLLKTGHVRSLGVSNFNSEQLTRVIEHGSTKPVVNQVECHVRLNQKKLIKFCKDRDIVITAYSPLYRPGRMLRPSEDPLEPKHPFDDTRVKEIAQRYGKSPAQVLLRYLIDIGTVPIPKSGNPERIRQNLNVFDFALTPEEVVTLDGLQTGERLVRFESDIAHRHYPFSAEF</sequence>
<feature type="site" description="Lowers pKa of active site Tyr" evidence="3">
    <location>
        <position position="81"/>
    </location>
</feature>
<dbReference type="Gene3D" id="3.20.20.100">
    <property type="entry name" value="NADP-dependent oxidoreductase domain"/>
    <property type="match status" value="1"/>
</dbReference>
<gene>
    <name evidence="5" type="ORF">AND_006889</name>
</gene>
<evidence type="ECO:0000313" key="5">
    <source>
        <dbReference type="EMBL" id="ETN61453.1"/>
    </source>
</evidence>
<reference evidence="6" key="4">
    <citation type="submission" date="2015-06" db="UniProtKB">
        <authorList>
            <consortium name="EnsemblMetazoa"/>
        </authorList>
    </citation>
    <scope>IDENTIFICATION</scope>
</reference>
<organism evidence="5">
    <name type="scientific">Anopheles darlingi</name>
    <name type="common">Mosquito</name>
    <dbReference type="NCBI Taxonomy" id="43151"/>
    <lineage>
        <taxon>Eukaryota</taxon>
        <taxon>Metazoa</taxon>
        <taxon>Ecdysozoa</taxon>
        <taxon>Arthropoda</taxon>
        <taxon>Hexapoda</taxon>
        <taxon>Insecta</taxon>
        <taxon>Pterygota</taxon>
        <taxon>Neoptera</taxon>
        <taxon>Endopterygota</taxon>
        <taxon>Diptera</taxon>
        <taxon>Nematocera</taxon>
        <taxon>Culicoidea</taxon>
        <taxon>Culicidae</taxon>
        <taxon>Anophelinae</taxon>
        <taxon>Anopheles</taxon>
    </lineage>
</organism>
<dbReference type="STRING" id="43151.W5JDN8"/>
<evidence type="ECO:0000256" key="3">
    <source>
        <dbReference type="PIRSR" id="PIRSR000097-3"/>
    </source>
</evidence>